<evidence type="ECO:0000313" key="5">
    <source>
        <dbReference type="Proteomes" id="UP000642876"/>
    </source>
</evidence>
<protein>
    <submittedName>
        <fullName evidence="3">Uncharacterized protein</fullName>
    </submittedName>
</protein>
<sequence>MGVLGIIRKVRRNAKAEIKAAEVHARQLAKQEAKADQRTAKLLDKAEKRLLKEEKKGLKRKRKHEKDLAKTYLKRIEESGLTKKKAKQWTGAARMLVPVLLPLAYKALTSAQQNQVNKRASSLGLTPQDIARHSGRGAELKARIDAARDTVAHADNIGDGFKRDANVRLDELEQAVRNAEHANPEQRRLAYNSIDGDLNKLSGEVHEKLSQR</sequence>
<dbReference type="AlphaFoldDB" id="A0A7H0JYK7"/>
<evidence type="ECO:0000313" key="3">
    <source>
        <dbReference type="EMBL" id="QNP90123.1"/>
    </source>
</evidence>
<feature type="coiled-coil region" evidence="1">
    <location>
        <begin position="11"/>
        <end position="68"/>
    </location>
</feature>
<dbReference type="Proteomes" id="UP000642876">
    <property type="component" value="Unassembled WGS sequence"/>
</dbReference>
<evidence type="ECO:0000313" key="4">
    <source>
        <dbReference type="Proteomes" id="UP000516235"/>
    </source>
</evidence>
<dbReference type="Pfam" id="PF20079">
    <property type="entry name" value="DUF6474"/>
    <property type="match status" value="1"/>
</dbReference>
<keyword evidence="5" id="KW-1185">Reference proteome</keyword>
<dbReference type="EMBL" id="JACMYE010000002">
    <property type="protein sequence ID" value="MBC3178167.1"/>
    <property type="molecule type" value="Genomic_DNA"/>
</dbReference>
<dbReference type="Proteomes" id="UP000516235">
    <property type="component" value="Chromosome"/>
</dbReference>
<gene>
    <name evidence="2" type="ORF">H7348_02375</name>
    <name evidence="3" type="ORF">IAU68_10820</name>
</gene>
<feature type="coiled-coil region" evidence="1">
    <location>
        <begin position="162"/>
        <end position="189"/>
    </location>
</feature>
<organism evidence="3 4">
    <name type="scientific">Corynebacterium lujinxingii</name>
    <dbReference type="NCBI Taxonomy" id="2763010"/>
    <lineage>
        <taxon>Bacteria</taxon>
        <taxon>Bacillati</taxon>
        <taxon>Actinomycetota</taxon>
        <taxon>Actinomycetes</taxon>
        <taxon>Mycobacteriales</taxon>
        <taxon>Corynebacteriaceae</taxon>
        <taxon>Corynebacterium</taxon>
    </lineage>
</organism>
<name>A0A7H0JYK7_9CORY</name>
<reference evidence="4 5" key="1">
    <citation type="submission" date="2020-08" db="EMBL/GenBank/DDBJ databases">
        <title>novel species in genus Corynebacterium.</title>
        <authorList>
            <person name="Zhang G."/>
        </authorList>
    </citation>
    <scope>NUCLEOTIDE SEQUENCE [LARGE SCALE GENOMIC DNA]</scope>
    <source>
        <strain evidence="4 5">zg-917</strain>
        <strain evidence="3">Zg-917</strain>
    </source>
</reference>
<dbReference type="InterPro" id="IPR045522">
    <property type="entry name" value="DUF6474"/>
</dbReference>
<evidence type="ECO:0000313" key="2">
    <source>
        <dbReference type="EMBL" id="MBC3178167.1"/>
    </source>
</evidence>
<proteinExistence type="predicted"/>
<accession>A0A7H0JYK7</accession>
<dbReference type="KEGG" id="cluj:IAU68_10820"/>
<evidence type="ECO:0000256" key="1">
    <source>
        <dbReference type="SAM" id="Coils"/>
    </source>
</evidence>
<dbReference type="EMBL" id="CP061032">
    <property type="protein sequence ID" value="QNP90123.1"/>
    <property type="molecule type" value="Genomic_DNA"/>
</dbReference>
<keyword evidence="1" id="KW-0175">Coiled coil</keyword>
<dbReference type="RefSeq" id="WP_171193888.1">
    <property type="nucleotide sequence ID" value="NZ_CP061032.1"/>
</dbReference>